<dbReference type="PANTHER" id="PTHR43649">
    <property type="entry name" value="ARABINOSE-BINDING PROTEIN-RELATED"/>
    <property type="match status" value="1"/>
</dbReference>
<comment type="similarity">
    <text evidence="2">Belongs to the bacterial solute-binding protein 1 family.</text>
</comment>
<organism evidence="5 6">
    <name type="scientific">Blautia obeum</name>
    <dbReference type="NCBI Taxonomy" id="40520"/>
    <lineage>
        <taxon>Bacteria</taxon>
        <taxon>Bacillati</taxon>
        <taxon>Bacillota</taxon>
        <taxon>Clostridia</taxon>
        <taxon>Lachnospirales</taxon>
        <taxon>Lachnospiraceae</taxon>
        <taxon>Blautia</taxon>
    </lineage>
</organism>
<dbReference type="AlphaFoldDB" id="A0A412KMQ7"/>
<dbReference type="InterPro" id="IPR050490">
    <property type="entry name" value="Bact_solute-bd_prot1"/>
</dbReference>
<reference evidence="5 6" key="1">
    <citation type="submission" date="2018-08" db="EMBL/GenBank/DDBJ databases">
        <title>A genome reference for cultivated species of the human gut microbiota.</title>
        <authorList>
            <person name="Zou Y."/>
            <person name="Xue W."/>
            <person name="Luo G."/>
        </authorList>
    </citation>
    <scope>NUCLEOTIDE SEQUENCE [LARGE SCALE GENOMIC DNA]</scope>
    <source>
        <strain evidence="5 6">AF21-24</strain>
    </source>
</reference>
<dbReference type="GO" id="GO:0030313">
    <property type="term" value="C:cell envelope"/>
    <property type="evidence" value="ECO:0007669"/>
    <property type="project" value="UniProtKB-SubCell"/>
</dbReference>
<keyword evidence="4" id="KW-0732">Signal</keyword>
<name>A0A412KMQ7_9FIRM</name>
<dbReference type="Proteomes" id="UP000284242">
    <property type="component" value="Unassembled WGS sequence"/>
</dbReference>
<dbReference type="InterPro" id="IPR006059">
    <property type="entry name" value="SBP"/>
</dbReference>
<comment type="caution">
    <text evidence="5">The sequence shown here is derived from an EMBL/GenBank/DDBJ whole genome shotgun (WGS) entry which is preliminary data.</text>
</comment>
<evidence type="ECO:0000256" key="2">
    <source>
        <dbReference type="ARBA" id="ARBA00008520"/>
    </source>
</evidence>
<proteinExistence type="inferred from homology"/>
<evidence type="ECO:0000256" key="4">
    <source>
        <dbReference type="ARBA" id="ARBA00022729"/>
    </source>
</evidence>
<protein>
    <submittedName>
        <fullName evidence="5">Extracellular solute-binding protein</fullName>
    </submittedName>
</protein>
<dbReference type="SUPFAM" id="SSF53850">
    <property type="entry name" value="Periplasmic binding protein-like II"/>
    <property type="match status" value="1"/>
</dbReference>
<evidence type="ECO:0000313" key="5">
    <source>
        <dbReference type="EMBL" id="RGS69685.1"/>
    </source>
</evidence>
<accession>A0A412KMQ7</accession>
<comment type="subcellular location">
    <subcellularLocation>
        <location evidence="1">Cell envelope</location>
    </subcellularLocation>
</comment>
<evidence type="ECO:0000256" key="1">
    <source>
        <dbReference type="ARBA" id="ARBA00004196"/>
    </source>
</evidence>
<keyword evidence="3" id="KW-0813">Transport</keyword>
<dbReference type="Gene3D" id="3.40.190.10">
    <property type="entry name" value="Periplasmic binding protein-like II"/>
    <property type="match status" value="2"/>
</dbReference>
<dbReference type="Pfam" id="PF13416">
    <property type="entry name" value="SBP_bac_8"/>
    <property type="match status" value="1"/>
</dbReference>
<gene>
    <name evidence="5" type="ORF">DWX77_14540</name>
</gene>
<sequence length="384" mass="43591">METIIQDFNSSQDKVKVVGIKQSNYEETMKMIQASVAAQKVPACCLLDMTYTKSFANKNLLEPLDSYIERDKEFKLDDILNVLLLYGKNENGELCAIPAYGSTHFFYYRNDVFQELNLDPDEVFESWQTLAEASKLIKERKGIYGADPMYDWHHFIDIAVAAGGSVLSSDKTEITFDSEEWICVMESLRKWIHEDEIMKINFGGEGWESWYKTVDDVLQGRTAAYIGASADISDLDFDIVSAHVQPGWEDNPAKPFVVAVMNQIMKDAPKEEKEAAYEWIAYFSRADVNAKFCMLSGYVPVRNSCMEIDEYKKFLEKNPAMKVAFDQMKIGTTCFIDPTGGKIKQALVDAIDLILIENVPAEQALTEMKEVAQKDLDEYLSNAN</sequence>
<dbReference type="PANTHER" id="PTHR43649:SF31">
    <property type="entry name" value="SN-GLYCEROL-3-PHOSPHATE-BINDING PERIPLASMIC PROTEIN UGPB"/>
    <property type="match status" value="1"/>
</dbReference>
<evidence type="ECO:0000313" key="6">
    <source>
        <dbReference type="Proteomes" id="UP000284242"/>
    </source>
</evidence>
<evidence type="ECO:0000256" key="3">
    <source>
        <dbReference type="ARBA" id="ARBA00022448"/>
    </source>
</evidence>
<dbReference type="EMBL" id="QRVV01000069">
    <property type="protein sequence ID" value="RGS69685.1"/>
    <property type="molecule type" value="Genomic_DNA"/>
</dbReference>